<name>A0AAV2TC21_CALDB</name>
<feature type="region of interest" description="Disordered" evidence="1">
    <location>
        <begin position="99"/>
        <end position="257"/>
    </location>
</feature>
<feature type="compositionally biased region" description="Basic residues" evidence="1">
    <location>
        <begin position="428"/>
        <end position="437"/>
    </location>
</feature>
<feature type="compositionally biased region" description="Polar residues" evidence="1">
    <location>
        <begin position="191"/>
        <end position="202"/>
    </location>
</feature>
<sequence>MSSETPQMEIDKGSGAESGKIDHRTWKMVALPEFAYYPFVDGLLKEWRVFDMFANLNDRFAHSATRGSFDTPRVISCKPSEPKMTITFANDYAYLTSPPVQSGGYRERGGKGVNRNGRVAANSGAHQSSDTNMKSKRLNNIEYSPLGPPPSAFRTARQLPFTPRLPDPQPSNGNSFTRNQVRPASGHNRGSRQGFNNQQPANLNRHDYRYHGNFSNGIEQHPNSSRPQQSRYNSGSARGPSHNVGTTYRGSSAVNNARAVPRGSRNFQYQTSRMDRNFDDVRGKSGFRGGYRQPYHYQPSDRVWNGEFNGVRGRLKRPHFNDDGFYLREQRAAETYRVPPRGRRTTRPDHFNHDERDNTTGIAGNCALVQLPERGLVTTPSTDEYIDDFTPEDLAKYKLEINMDHGLASQVRSTAAKANQTGEEQKARGKNSRKRTTIPRTQVDSVTGYQNGCSKVPVSSVVCSPPSSNRDLDSGLGASVRLRRASEGSQGLHSTRGSSWASTPAANETNRCRSWPDLFQYDDAREPRSFTSPNTGEAGQVYFGGQEEELLHCGSCSILPTYARDLSVSDALRRRTHSVHVVCDCQCSFSHDCSGLLENVHQQPTATQAATEGQ</sequence>
<feature type="compositionally biased region" description="Polar residues" evidence="1">
    <location>
        <begin position="487"/>
        <end position="508"/>
    </location>
</feature>
<feature type="compositionally biased region" description="Polar residues" evidence="1">
    <location>
        <begin position="410"/>
        <end position="422"/>
    </location>
</feature>
<evidence type="ECO:0000313" key="2">
    <source>
        <dbReference type="EMBL" id="CAL5134391.1"/>
    </source>
</evidence>
<organism evidence="2 3">
    <name type="scientific">Calicophoron daubneyi</name>
    <name type="common">Rumen fluke</name>
    <name type="synonym">Paramphistomum daubneyi</name>
    <dbReference type="NCBI Taxonomy" id="300641"/>
    <lineage>
        <taxon>Eukaryota</taxon>
        <taxon>Metazoa</taxon>
        <taxon>Spiralia</taxon>
        <taxon>Lophotrochozoa</taxon>
        <taxon>Platyhelminthes</taxon>
        <taxon>Trematoda</taxon>
        <taxon>Digenea</taxon>
        <taxon>Plagiorchiida</taxon>
        <taxon>Pronocephalata</taxon>
        <taxon>Paramphistomoidea</taxon>
        <taxon>Paramphistomidae</taxon>
        <taxon>Calicophoron</taxon>
    </lineage>
</organism>
<comment type="caution">
    <text evidence="2">The sequence shown here is derived from an EMBL/GenBank/DDBJ whole genome shotgun (WGS) entry which is preliminary data.</text>
</comment>
<evidence type="ECO:0000256" key="1">
    <source>
        <dbReference type="SAM" id="MobiDB-lite"/>
    </source>
</evidence>
<feature type="compositionally biased region" description="Polar residues" evidence="1">
    <location>
        <begin position="243"/>
        <end position="255"/>
    </location>
</feature>
<dbReference type="AlphaFoldDB" id="A0AAV2TC21"/>
<accession>A0AAV2TC21</accession>
<feature type="compositionally biased region" description="Polar residues" evidence="1">
    <location>
        <begin position="438"/>
        <end position="450"/>
    </location>
</feature>
<feature type="compositionally biased region" description="Basic and acidic residues" evidence="1">
    <location>
        <begin position="346"/>
        <end position="358"/>
    </location>
</feature>
<feature type="region of interest" description="Disordered" evidence="1">
    <location>
        <begin position="410"/>
        <end position="450"/>
    </location>
</feature>
<feature type="compositionally biased region" description="Polar residues" evidence="1">
    <location>
        <begin position="213"/>
        <end position="236"/>
    </location>
</feature>
<feature type="region of interest" description="Disordered" evidence="1">
    <location>
        <begin position="340"/>
        <end position="359"/>
    </location>
</feature>
<evidence type="ECO:0000313" key="3">
    <source>
        <dbReference type="Proteomes" id="UP001497525"/>
    </source>
</evidence>
<protein>
    <submittedName>
        <fullName evidence="2">Uncharacterized protein</fullName>
    </submittedName>
</protein>
<reference evidence="2" key="1">
    <citation type="submission" date="2024-06" db="EMBL/GenBank/DDBJ databases">
        <authorList>
            <person name="Liu X."/>
            <person name="Lenzi L."/>
            <person name="Haldenby T S."/>
            <person name="Uol C."/>
        </authorList>
    </citation>
    <scope>NUCLEOTIDE SEQUENCE</scope>
</reference>
<feature type="compositionally biased region" description="Polar residues" evidence="1">
    <location>
        <begin position="170"/>
        <end position="182"/>
    </location>
</feature>
<proteinExistence type="predicted"/>
<dbReference type="Proteomes" id="UP001497525">
    <property type="component" value="Unassembled WGS sequence"/>
</dbReference>
<feature type="region of interest" description="Disordered" evidence="1">
    <location>
        <begin position="485"/>
        <end position="508"/>
    </location>
</feature>
<dbReference type="EMBL" id="CAXLJL010000201">
    <property type="protein sequence ID" value="CAL5134391.1"/>
    <property type="molecule type" value="Genomic_DNA"/>
</dbReference>
<gene>
    <name evidence="2" type="ORF">CDAUBV1_LOCUS7749</name>
</gene>